<evidence type="ECO:0000256" key="7">
    <source>
        <dbReference type="ARBA" id="ARBA00023136"/>
    </source>
</evidence>
<evidence type="ECO:0000256" key="3">
    <source>
        <dbReference type="ARBA" id="ARBA00022475"/>
    </source>
</evidence>
<feature type="transmembrane region" description="Helical" evidence="8">
    <location>
        <begin position="239"/>
        <end position="262"/>
    </location>
</feature>
<feature type="non-terminal residue" evidence="9">
    <location>
        <position position="487"/>
    </location>
</feature>
<keyword evidence="2" id="KW-0813">Transport</keyword>
<keyword evidence="7 8" id="KW-0472">Membrane</keyword>
<dbReference type="PANTHER" id="PTHR47715:SF1">
    <property type="entry name" value="TRYPTOPHAN_TYROSINE PERMEASE"/>
    <property type="match status" value="1"/>
</dbReference>
<dbReference type="AlphaFoldDB" id="A0A199UHB4"/>
<dbReference type="PANTHER" id="PTHR47715">
    <property type="entry name" value="TRYPTOPHAN/TYROSINE PERMEASE"/>
    <property type="match status" value="1"/>
</dbReference>
<evidence type="ECO:0000256" key="4">
    <source>
        <dbReference type="ARBA" id="ARBA00022519"/>
    </source>
</evidence>
<dbReference type="GO" id="GO:0003333">
    <property type="term" value="P:amino acid transmembrane transport"/>
    <property type="evidence" value="ECO:0007669"/>
    <property type="project" value="InterPro"/>
</dbReference>
<feature type="transmembrane region" description="Helical" evidence="8">
    <location>
        <begin position="437"/>
        <end position="457"/>
    </location>
</feature>
<protein>
    <submittedName>
        <fullName evidence="9">Uncharacterized protein</fullName>
    </submittedName>
</protein>
<name>A0A199UHB4_ANACO</name>
<evidence type="ECO:0000256" key="1">
    <source>
        <dbReference type="ARBA" id="ARBA00004429"/>
    </source>
</evidence>
<comment type="caution">
    <text evidence="9">The sequence shown here is derived from an EMBL/GenBank/DDBJ whole genome shotgun (WGS) entry which is preliminary data.</text>
</comment>
<sequence>MSREYCVKCIFSEFPLAVAAEKINIISITKATVTEENSIKEVLIVEGFKKDEVEEAKTEEKTFWGAVALLWPRNAQPPCLHHKIGDCSIYHRHHPLLGLCHLVLISSIVLVAEHSFAAVEENGREEVSFTLLAINALGPEVGAFVVVIYISLSFSLLVACVSGIGFLITQQFPHITPILAHVISPSFVGVVIGFFPFKAIDVTNRFLCCLMLFSIPSLCVGRSDLLGSLSYACWRPETILTAILATVLTLGFHVVTPFICKIAGDSVYNASKAILIGGSVLLVMVLSWNAVILGLAGIRNMGFDDPIKLLLSVNPSALPAVQGFAFAALVTSLIGYAVSFPKQLEDTVKLIIEMFEKKRKVLRIGSDDNTRERSGNGGMGVLSEGANEDIRYNGANGLVNLQDNSSVSRLMTMWLVLLVPIFTASFFSTAFSKALDFSGVYANCFLFGVLSPAMAWIHRSRKRYRSARLTGDLLPCGNLILSVLFGI</sequence>
<gene>
    <name evidence="9" type="ORF">ACMD2_17590</name>
</gene>
<keyword evidence="6 8" id="KW-1133">Transmembrane helix</keyword>
<evidence type="ECO:0000256" key="8">
    <source>
        <dbReference type="SAM" id="Phobius"/>
    </source>
</evidence>
<keyword evidence="4" id="KW-0997">Cell inner membrane</keyword>
<evidence type="ECO:0000256" key="5">
    <source>
        <dbReference type="ARBA" id="ARBA00022692"/>
    </source>
</evidence>
<proteinExistence type="predicted"/>
<reference evidence="9 10" key="1">
    <citation type="journal article" date="2016" name="DNA Res.">
        <title>The draft genome of MD-2 pineapple using hybrid error correction of long reads.</title>
        <authorList>
            <person name="Redwan R.M."/>
            <person name="Saidin A."/>
            <person name="Kumar S.V."/>
        </authorList>
    </citation>
    <scope>NUCLEOTIDE SEQUENCE [LARGE SCALE GENOMIC DNA]</scope>
    <source>
        <strain evidence="10">cv. MD2</strain>
        <tissue evidence="9">Leaf</tissue>
    </source>
</reference>
<feature type="transmembrane region" description="Helical" evidence="8">
    <location>
        <begin position="141"/>
        <end position="168"/>
    </location>
</feature>
<dbReference type="EMBL" id="LSRQ01008254">
    <property type="protein sequence ID" value="OAY64134.1"/>
    <property type="molecule type" value="Genomic_DNA"/>
</dbReference>
<dbReference type="InterPro" id="IPR018227">
    <property type="entry name" value="Amino_acid_transport_2"/>
</dbReference>
<feature type="transmembrane region" description="Helical" evidence="8">
    <location>
        <begin position="410"/>
        <end position="431"/>
    </location>
</feature>
<feature type="transmembrane region" description="Helical" evidence="8">
    <location>
        <begin position="174"/>
        <end position="195"/>
    </location>
</feature>
<comment type="subcellular location">
    <subcellularLocation>
        <location evidence="1">Cell inner membrane</location>
        <topology evidence="1">Multi-pass membrane protein</topology>
    </subcellularLocation>
</comment>
<evidence type="ECO:0000313" key="9">
    <source>
        <dbReference type="EMBL" id="OAY64134.1"/>
    </source>
</evidence>
<evidence type="ECO:0000256" key="6">
    <source>
        <dbReference type="ARBA" id="ARBA00022989"/>
    </source>
</evidence>
<dbReference type="Proteomes" id="UP000092600">
    <property type="component" value="Unassembled WGS sequence"/>
</dbReference>
<evidence type="ECO:0000256" key="2">
    <source>
        <dbReference type="ARBA" id="ARBA00022448"/>
    </source>
</evidence>
<keyword evidence="3" id="KW-1003">Cell membrane</keyword>
<feature type="transmembrane region" description="Helical" evidence="8">
    <location>
        <begin position="207"/>
        <end position="227"/>
    </location>
</feature>
<feature type="transmembrane region" description="Helical" evidence="8">
    <location>
        <begin position="274"/>
        <end position="298"/>
    </location>
</feature>
<dbReference type="GO" id="GO:0005886">
    <property type="term" value="C:plasma membrane"/>
    <property type="evidence" value="ECO:0007669"/>
    <property type="project" value="UniProtKB-SubCell"/>
</dbReference>
<dbReference type="STRING" id="4615.A0A199UHB4"/>
<feature type="transmembrane region" description="Helical" evidence="8">
    <location>
        <begin position="318"/>
        <end position="339"/>
    </location>
</feature>
<accession>A0A199UHB4</accession>
<keyword evidence="5 8" id="KW-0812">Transmembrane</keyword>
<evidence type="ECO:0000313" key="10">
    <source>
        <dbReference type="Proteomes" id="UP000092600"/>
    </source>
</evidence>
<dbReference type="Pfam" id="PF03222">
    <property type="entry name" value="Trp_Tyr_perm"/>
    <property type="match status" value="2"/>
</dbReference>
<organism evidence="9 10">
    <name type="scientific">Ananas comosus</name>
    <name type="common">Pineapple</name>
    <name type="synonym">Ananas ananas</name>
    <dbReference type="NCBI Taxonomy" id="4615"/>
    <lineage>
        <taxon>Eukaryota</taxon>
        <taxon>Viridiplantae</taxon>
        <taxon>Streptophyta</taxon>
        <taxon>Embryophyta</taxon>
        <taxon>Tracheophyta</taxon>
        <taxon>Spermatophyta</taxon>
        <taxon>Magnoliopsida</taxon>
        <taxon>Liliopsida</taxon>
        <taxon>Poales</taxon>
        <taxon>Bromeliaceae</taxon>
        <taxon>Bromelioideae</taxon>
        <taxon>Ananas</taxon>
    </lineage>
</organism>